<comment type="caution">
    <text evidence="16">The sequence shown here is derived from an EMBL/GenBank/DDBJ whole genome shotgun (WGS) entry which is preliminary data.</text>
</comment>
<dbReference type="Proteomes" id="UP000286934">
    <property type="component" value="Unassembled WGS sequence"/>
</dbReference>
<evidence type="ECO:0000313" key="17">
    <source>
        <dbReference type="Proteomes" id="UP000286934"/>
    </source>
</evidence>
<evidence type="ECO:0000256" key="5">
    <source>
        <dbReference type="ARBA" id="ARBA00022723"/>
    </source>
</evidence>
<dbReference type="InterPro" id="IPR020084">
    <property type="entry name" value="NUDIX_hydrolase_CS"/>
</dbReference>
<dbReference type="InterPro" id="IPR015797">
    <property type="entry name" value="NUDIX_hydrolase-like_dom_sf"/>
</dbReference>
<evidence type="ECO:0000256" key="14">
    <source>
        <dbReference type="PIRSR" id="PIRSR604385-3"/>
    </source>
</evidence>
<dbReference type="NCBIfam" id="TIGR00052">
    <property type="entry name" value="nudix-type nucleoside diphosphatase, YffH/AdpP family"/>
    <property type="match status" value="1"/>
</dbReference>
<feature type="binding site" evidence="13">
    <location>
        <position position="124"/>
    </location>
    <ligand>
        <name>Mg(2+)</name>
        <dbReference type="ChEBI" id="CHEBI:18420"/>
        <label>1</label>
    </ligand>
</feature>
<dbReference type="Pfam" id="PF00293">
    <property type="entry name" value="NUDIX"/>
    <property type="match status" value="1"/>
</dbReference>
<accession>A0A432WKM6</accession>
<gene>
    <name evidence="16" type="ORF">CWE13_12120</name>
</gene>
<dbReference type="PROSITE" id="PS51462">
    <property type="entry name" value="NUDIX"/>
    <property type="match status" value="1"/>
</dbReference>
<comment type="catalytic activity">
    <reaction evidence="12">
        <text>ADP-D-ribose + H2O = D-ribose 5-phosphate + AMP + 2 H(+)</text>
        <dbReference type="Rhea" id="RHEA:10412"/>
        <dbReference type="ChEBI" id="CHEBI:15377"/>
        <dbReference type="ChEBI" id="CHEBI:15378"/>
        <dbReference type="ChEBI" id="CHEBI:57967"/>
        <dbReference type="ChEBI" id="CHEBI:78346"/>
        <dbReference type="ChEBI" id="CHEBI:456215"/>
        <dbReference type="EC" id="3.6.1.13"/>
    </reaction>
</comment>
<dbReference type="AlphaFoldDB" id="A0A432WKM6"/>
<dbReference type="NCBIfam" id="NF008003">
    <property type="entry name" value="PRK10729.1"/>
    <property type="match status" value="1"/>
</dbReference>
<keyword evidence="7 13" id="KW-0460">Magnesium</keyword>
<feature type="short sequence motif" description="Nudix box" evidence="14">
    <location>
        <begin position="109"/>
        <end position="131"/>
    </location>
</feature>
<evidence type="ECO:0000256" key="1">
    <source>
        <dbReference type="ARBA" id="ARBA00001946"/>
    </source>
</evidence>
<dbReference type="GO" id="GO:0019144">
    <property type="term" value="F:ADP-sugar diphosphatase activity"/>
    <property type="evidence" value="ECO:0007669"/>
    <property type="project" value="TreeGrafter"/>
</dbReference>
<dbReference type="PANTHER" id="PTHR11839">
    <property type="entry name" value="UDP/ADP-SUGAR PYROPHOSPHATASE"/>
    <property type="match status" value="1"/>
</dbReference>
<dbReference type="EC" id="3.6.1.13" evidence="3"/>
<feature type="binding site" evidence="13">
    <location>
        <position position="176"/>
    </location>
    <ligand>
        <name>Mg(2+)</name>
        <dbReference type="ChEBI" id="CHEBI:18420"/>
        <label>1</label>
    </ligand>
</feature>
<dbReference type="OrthoDB" id="5292471at2"/>
<proteinExistence type="inferred from homology"/>
<reference evidence="17" key="1">
    <citation type="journal article" date="2018" name="Front. Microbiol.">
        <title>Genome-Based Analysis Reveals the Taxonomy and Diversity of the Family Idiomarinaceae.</title>
        <authorList>
            <person name="Liu Y."/>
            <person name="Lai Q."/>
            <person name="Shao Z."/>
        </authorList>
    </citation>
    <scope>NUCLEOTIDE SEQUENCE [LARGE SCALE GENOMIC DNA]</scope>
    <source>
        <strain evidence="17">AIS</strain>
    </source>
</reference>
<keyword evidence="5 13" id="KW-0479">Metal-binding</keyword>
<dbReference type="CDD" id="cd24155">
    <property type="entry name" value="NUDIX_ADPRase"/>
    <property type="match status" value="1"/>
</dbReference>
<evidence type="ECO:0000313" key="16">
    <source>
        <dbReference type="EMBL" id="RUO34366.1"/>
    </source>
</evidence>
<feature type="domain" description="Nudix hydrolase" evidence="15">
    <location>
        <begin position="67"/>
        <end position="205"/>
    </location>
</feature>
<keyword evidence="6" id="KW-0378">Hydrolase</keyword>
<keyword evidence="17" id="KW-1185">Reference proteome</keyword>
<dbReference type="GO" id="GO:0005829">
    <property type="term" value="C:cytosol"/>
    <property type="evidence" value="ECO:0007669"/>
    <property type="project" value="TreeGrafter"/>
</dbReference>
<dbReference type="Gene3D" id="3.90.79.10">
    <property type="entry name" value="Nucleoside Triphosphate Pyrophosphohydrolase"/>
    <property type="match status" value="1"/>
</dbReference>
<evidence type="ECO:0000256" key="11">
    <source>
        <dbReference type="ARBA" id="ARBA00033056"/>
    </source>
</evidence>
<dbReference type="PROSITE" id="PS00893">
    <property type="entry name" value="NUDIX_BOX"/>
    <property type="match status" value="1"/>
</dbReference>
<comment type="similarity">
    <text evidence="2">Belongs to the Nudix hydrolase family. NudF subfamily.</text>
</comment>
<evidence type="ECO:0000256" key="7">
    <source>
        <dbReference type="ARBA" id="ARBA00022842"/>
    </source>
</evidence>
<dbReference type="GO" id="GO:0006753">
    <property type="term" value="P:nucleoside phosphate metabolic process"/>
    <property type="evidence" value="ECO:0007669"/>
    <property type="project" value="TreeGrafter"/>
</dbReference>
<evidence type="ECO:0000256" key="10">
    <source>
        <dbReference type="ARBA" id="ARBA00030308"/>
    </source>
</evidence>
<protein>
    <recommendedName>
        <fullName evidence="4">ADP-ribose pyrophosphatase</fullName>
        <ecNumber evidence="3">3.6.1.13</ecNumber>
    </recommendedName>
    <alternativeName>
        <fullName evidence="9">ADP-ribose diphosphatase</fullName>
    </alternativeName>
    <alternativeName>
        <fullName evidence="11">ADP-ribose phosphohydrolase</fullName>
    </alternativeName>
    <alternativeName>
        <fullName evidence="10">Adenosine diphosphoribose pyrophosphatase</fullName>
    </alternativeName>
</protein>
<name>A0A432WKM6_9GAMM</name>
<dbReference type="SUPFAM" id="SSF55811">
    <property type="entry name" value="Nudix"/>
    <property type="match status" value="1"/>
</dbReference>
<organism evidence="16 17">
    <name type="scientific">Aliidiomarina shirensis</name>
    <dbReference type="NCBI Taxonomy" id="1048642"/>
    <lineage>
        <taxon>Bacteria</taxon>
        <taxon>Pseudomonadati</taxon>
        <taxon>Pseudomonadota</taxon>
        <taxon>Gammaproteobacteria</taxon>
        <taxon>Alteromonadales</taxon>
        <taxon>Idiomarinaceae</taxon>
        <taxon>Aliidiomarina</taxon>
    </lineage>
</organism>
<feature type="binding site" evidence="13">
    <location>
        <position position="108"/>
    </location>
    <ligand>
        <name>Mg(2+)</name>
        <dbReference type="ChEBI" id="CHEBI:18420"/>
        <label>1</label>
    </ligand>
</feature>
<evidence type="ECO:0000256" key="8">
    <source>
        <dbReference type="ARBA" id="ARBA00025164"/>
    </source>
</evidence>
<dbReference type="GO" id="GO:0047631">
    <property type="term" value="F:ADP-ribose diphosphatase activity"/>
    <property type="evidence" value="ECO:0007669"/>
    <property type="project" value="UniProtKB-EC"/>
</dbReference>
<dbReference type="PANTHER" id="PTHR11839:SF5">
    <property type="entry name" value="ADP-RIBOSE PYROPHOSPHATASE"/>
    <property type="match status" value="1"/>
</dbReference>
<evidence type="ECO:0000256" key="12">
    <source>
        <dbReference type="ARBA" id="ARBA00049546"/>
    </source>
</evidence>
<feature type="binding site" evidence="13">
    <location>
        <position position="128"/>
    </location>
    <ligand>
        <name>Mg(2+)</name>
        <dbReference type="ChEBI" id="CHEBI:18420"/>
        <label>1</label>
    </ligand>
</feature>
<dbReference type="GO" id="GO:0019693">
    <property type="term" value="P:ribose phosphate metabolic process"/>
    <property type="evidence" value="ECO:0007669"/>
    <property type="project" value="TreeGrafter"/>
</dbReference>
<evidence type="ECO:0000259" key="15">
    <source>
        <dbReference type="PROSITE" id="PS51462"/>
    </source>
</evidence>
<dbReference type="InterPro" id="IPR000086">
    <property type="entry name" value="NUDIX_hydrolase_dom"/>
</dbReference>
<comment type="cofactor">
    <cofactor evidence="1 13">
        <name>Mg(2+)</name>
        <dbReference type="ChEBI" id="CHEBI:18420"/>
    </cofactor>
</comment>
<evidence type="ECO:0000256" key="13">
    <source>
        <dbReference type="PIRSR" id="PIRSR604385-2"/>
    </source>
</evidence>
<dbReference type="GO" id="GO:0046872">
    <property type="term" value="F:metal ion binding"/>
    <property type="evidence" value="ECO:0007669"/>
    <property type="project" value="UniProtKB-KW"/>
</dbReference>
<evidence type="ECO:0000256" key="3">
    <source>
        <dbReference type="ARBA" id="ARBA00012453"/>
    </source>
</evidence>
<evidence type="ECO:0000256" key="9">
    <source>
        <dbReference type="ARBA" id="ARBA00030162"/>
    </source>
</evidence>
<dbReference type="EMBL" id="PIPP01000007">
    <property type="protein sequence ID" value="RUO34366.1"/>
    <property type="molecule type" value="Genomic_DNA"/>
</dbReference>
<evidence type="ECO:0000256" key="4">
    <source>
        <dbReference type="ARBA" id="ARBA00013297"/>
    </source>
</evidence>
<comment type="function">
    <text evidence="8">Acts on ADP-mannose and ADP-glucose as well as ADP-ribose. Prevents glycogen biosynthesis. The reaction catalyzed by this enzyme is a limiting step of the gluconeogenic process.</text>
</comment>
<evidence type="ECO:0000256" key="2">
    <source>
        <dbReference type="ARBA" id="ARBA00007482"/>
    </source>
</evidence>
<dbReference type="InterPro" id="IPR004385">
    <property type="entry name" value="NDP_pyrophosphatase"/>
</dbReference>
<sequence>MNSVDYAHFTFLAHKLGDVLSDFTQKDVEILSTERVYDGFFHVDVATLRHRLFNGGWSATLRREIMDRGHAVVVLPYDPDTDKIVMLEQFRVGAMATGATPWLRELVAGMIETGEEIEAVAHRELEEESGLQAKSLHYALNYLSSPGGMTERIYIYLARVDSSKASDFGGVSSENEDIKVEALPRKIVMEMLEQGKIDNAATVIGLQWLGLHVNRFRQEWGFEGVE</sequence>
<evidence type="ECO:0000256" key="6">
    <source>
        <dbReference type="ARBA" id="ARBA00022801"/>
    </source>
</evidence>